<keyword evidence="2 8" id="KW-0723">Serine/threonine-protein kinase</keyword>
<evidence type="ECO:0000256" key="3">
    <source>
        <dbReference type="ARBA" id="ARBA00022679"/>
    </source>
</evidence>
<dbReference type="InterPro" id="IPR050205">
    <property type="entry name" value="CDPK_Ser/Thr_kinases"/>
</dbReference>
<proteinExistence type="evidence at transcript level"/>
<dbReference type="GO" id="GO:0005524">
    <property type="term" value="F:ATP binding"/>
    <property type="evidence" value="ECO:0007669"/>
    <property type="project" value="UniProtKB-UniRule"/>
</dbReference>
<dbReference type="EMBL" id="IACT01000132">
    <property type="protein sequence ID" value="LAC19578.1"/>
    <property type="molecule type" value="mRNA"/>
</dbReference>
<reference evidence="12" key="1">
    <citation type="submission" date="2017-11" db="EMBL/GenBank/DDBJ databases">
        <title>The sensing device of the deep-sea amphipod.</title>
        <authorList>
            <person name="Kobayashi H."/>
            <person name="Nagahama T."/>
            <person name="Arai W."/>
            <person name="Sasagawa Y."/>
            <person name="Umeda M."/>
            <person name="Hayashi T."/>
            <person name="Nikaido I."/>
            <person name="Watanabe H."/>
            <person name="Oguri K."/>
            <person name="Kitazato H."/>
            <person name="Fujioka K."/>
            <person name="Kido Y."/>
            <person name="Takami H."/>
        </authorList>
    </citation>
    <scope>NUCLEOTIDE SEQUENCE</scope>
    <source>
        <tissue evidence="12">Whole body</tissue>
    </source>
</reference>
<keyword evidence="6 7" id="KW-0067">ATP-binding</keyword>
<keyword evidence="3" id="KW-0808">Transferase</keyword>
<feature type="region of interest" description="Disordered" evidence="9">
    <location>
        <begin position="1"/>
        <end position="32"/>
    </location>
</feature>
<evidence type="ECO:0000256" key="8">
    <source>
        <dbReference type="RuleBase" id="RU000304"/>
    </source>
</evidence>
<evidence type="ECO:0000313" key="11">
    <source>
        <dbReference type="EMBL" id="LAB65847.1"/>
    </source>
</evidence>
<feature type="compositionally biased region" description="Basic and acidic residues" evidence="9">
    <location>
        <begin position="436"/>
        <end position="447"/>
    </location>
</feature>
<dbReference type="GO" id="GO:0004674">
    <property type="term" value="F:protein serine/threonine kinase activity"/>
    <property type="evidence" value="ECO:0007669"/>
    <property type="project" value="UniProtKB-KW"/>
</dbReference>
<dbReference type="InterPro" id="IPR017441">
    <property type="entry name" value="Protein_kinase_ATP_BS"/>
</dbReference>
<evidence type="ECO:0000256" key="7">
    <source>
        <dbReference type="PROSITE-ProRule" id="PRU10141"/>
    </source>
</evidence>
<dbReference type="PANTHER" id="PTHR24349">
    <property type="entry name" value="SERINE/THREONINE-PROTEIN KINASE"/>
    <property type="match status" value="1"/>
</dbReference>
<dbReference type="InterPro" id="IPR011009">
    <property type="entry name" value="Kinase-like_dom_sf"/>
</dbReference>
<organism evidence="11">
    <name type="scientific">Hirondellea gigas</name>
    <dbReference type="NCBI Taxonomy" id="1518452"/>
    <lineage>
        <taxon>Eukaryota</taxon>
        <taxon>Metazoa</taxon>
        <taxon>Ecdysozoa</taxon>
        <taxon>Arthropoda</taxon>
        <taxon>Crustacea</taxon>
        <taxon>Multicrustacea</taxon>
        <taxon>Malacostraca</taxon>
        <taxon>Eumalacostraca</taxon>
        <taxon>Peracarida</taxon>
        <taxon>Amphipoda</taxon>
        <taxon>Amphilochidea</taxon>
        <taxon>Lysianassida</taxon>
        <taxon>Lysianassidira</taxon>
        <taxon>Lysianassoidea</taxon>
        <taxon>Lysianassidae</taxon>
        <taxon>Hirondellea</taxon>
    </lineage>
</organism>
<evidence type="ECO:0000313" key="12">
    <source>
        <dbReference type="EMBL" id="LAC19578.1"/>
    </source>
</evidence>
<evidence type="ECO:0000256" key="4">
    <source>
        <dbReference type="ARBA" id="ARBA00022741"/>
    </source>
</evidence>
<reference evidence="11" key="2">
    <citation type="journal article" date="2018" name="Biosci. Biotechnol. Biochem.">
        <title>Polysaccharide hydrolase of the hadal zone amphipods Hirondellea gigas.</title>
        <authorList>
            <person name="Kobayashi H."/>
            <person name="Nagahama T."/>
            <person name="Arai W."/>
            <person name="Sasagawa Y."/>
            <person name="Umeda M."/>
            <person name="Hayashi T."/>
            <person name="Nikaido I."/>
            <person name="Watanabe H."/>
            <person name="Oguri K."/>
            <person name="Kitazato H."/>
            <person name="Fujioka K."/>
            <person name="Kido Y."/>
            <person name="Takami H."/>
        </authorList>
    </citation>
    <scope>NUCLEOTIDE SEQUENCE</scope>
    <source>
        <tissue evidence="11">Whole body</tissue>
    </source>
</reference>
<dbReference type="PROSITE" id="PS00108">
    <property type="entry name" value="PROTEIN_KINASE_ST"/>
    <property type="match status" value="1"/>
</dbReference>
<keyword evidence="4 7" id="KW-0547">Nucleotide-binding</keyword>
<dbReference type="EMBL" id="IACF01000031">
    <property type="protein sequence ID" value="LAB65847.1"/>
    <property type="molecule type" value="mRNA"/>
</dbReference>
<dbReference type="Pfam" id="PF00069">
    <property type="entry name" value="Pkinase"/>
    <property type="match status" value="1"/>
</dbReference>
<dbReference type="InterPro" id="IPR008271">
    <property type="entry name" value="Ser/Thr_kinase_AS"/>
</dbReference>
<dbReference type="AlphaFoldDB" id="A0A2P2HVK6"/>
<evidence type="ECO:0000256" key="1">
    <source>
        <dbReference type="ARBA" id="ARBA00006692"/>
    </source>
</evidence>
<dbReference type="SMART" id="SM00220">
    <property type="entry name" value="S_TKc"/>
    <property type="match status" value="1"/>
</dbReference>
<dbReference type="PROSITE" id="PS00107">
    <property type="entry name" value="PROTEIN_KINASE_ATP"/>
    <property type="match status" value="1"/>
</dbReference>
<evidence type="ECO:0000256" key="9">
    <source>
        <dbReference type="SAM" id="MobiDB-lite"/>
    </source>
</evidence>
<accession>A0A2P2HVK6</accession>
<keyword evidence="5 11" id="KW-0418">Kinase</keyword>
<protein>
    <submittedName>
        <fullName evidence="11">MAP kinase-interacting serine/threonine-protein kinase 1-like</fullName>
    </submittedName>
</protein>
<feature type="domain" description="Protein kinase" evidence="10">
    <location>
        <begin position="46"/>
        <end position="336"/>
    </location>
</feature>
<evidence type="ECO:0000256" key="5">
    <source>
        <dbReference type="ARBA" id="ARBA00022777"/>
    </source>
</evidence>
<dbReference type="SUPFAM" id="SSF56112">
    <property type="entry name" value="Protein kinase-like (PK-like)"/>
    <property type="match status" value="1"/>
</dbReference>
<feature type="binding site" evidence="7">
    <location>
        <position position="81"/>
    </location>
    <ligand>
        <name>ATP</name>
        <dbReference type="ChEBI" id="CHEBI:30616"/>
    </ligand>
</feature>
<dbReference type="InterPro" id="IPR000719">
    <property type="entry name" value="Prot_kinase_dom"/>
</dbReference>
<evidence type="ECO:0000256" key="2">
    <source>
        <dbReference type="ARBA" id="ARBA00022527"/>
    </source>
</evidence>
<dbReference type="Gene3D" id="3.30.200.20">
    <property type="entry name" value="Phosphorylase Kinase, domain 1"/>
    <property type="match status" value="1"/>
</dbReference>
<feature type="compositionally biased region" description="Basic and acidic residues" evidence="9">
    <location>
        <begin position="8"/>
        <end position="21"/>
    </location>
</feature>
<dbReference type="Gene3D" id="1.10.510.10">
    <property type="entry name" value="Transferase(Phosphotransferase) domain 1"/>
    <property type="match status" value="1"/>
</dbReference>
<dbReference type="PROSITE" id="PS50011">
    <property type="entry name" value="PROTEIN_KINASE_DOM"/>
    <property type="match status" value="1"/>
</dbReference>
<evidence type="ECO:0000256" key="6">
    <source>
        <dbReference type="ARBA" id="ARBA00022840"/>
    </source>
</evidence>
<sequence length="459" mass="51369">MVQGSVKEPSERVSSFEEAKTRAQSQRKGRTRVRSTMSKACFSDLFEMGERLGGGAYASVYSCWRRHPLSELEKKQEFAVKVIEKIPTHSRQRCLNEVELFFKCRSNNHIIKVEETFDEDHAFYIIFEKVHGGPLMNAISRCKTLSEAEVVNVVKELADAISFLHSINIAHRDLKPDNILCVSRNSISPVKLCDLDLGSKIEINHSRCGMTPQLLTPVGSAEYMAPEIVEGFVSDDASPYDKRCDLWSLGVVIYIMLCGYPPFCGDCGEDCGWAQGGSCVECQNNLFSNIQEGNFHFPDTDWAKVDTEAKDLVTKLLVKDPKQRLSAQMILEHPWIKSGGSGTLLNTPRNISKINFGSTKVSNFASSAMEMNSVLMQHMDIHYDSASSSDSDDTVYGTTPPREFGAPTIGDRFNNDPDDIPMGLSPPTASRLLQRRSQERRQEQEKRGLVNIFVPQLAH</sequence>
<name>A0A2P2HVK6_9CRUS</name>
<comment type="similarity">
    <text evidence="1">Belongs to the protein kinase superfamily. CAMK Ser/Thr protein kinase family.</text>
</comment>
<feature type="region of interest" description="Disordered" evidence="9">
    <location>
        <begin position="385"/>
        <end position="447"/>
    </location>
</feature>
<evidence type="ECO:0000259" key="10">
    <source>
        <dbReference type="PROSITE" id="PS50011"/>
    </source>
</evidence>